<evidence type="ECO:0000313" key="10">
    <source>
        <dbReference type="EMBL" id="AHE56517.1"/>
    </source>
</evidence>
<dbReference type="SUPFAM" id="SSF53639">
    <property type="entry name" value="AraD/HMP-PK domain-like"/>
    <property type="match status" value="1"/>
</dbReference>
<evidence type="ECO:0000256" key="6">
    <source>
        <dbReference type="ARBA" id="ARBA00023167"/>
    </source>
</evidence>
<feature type="binding site" evidence="8">
    <location>
        <position position="98"/>
    </location>
    <ligand>
        <name>Zn(2+)</name>
        <dbReference type="ChEBI" id="CHEBI:29105"/>
    </ligand>
</feature>
<keyword evidence="7 8" id="KW-0456">Lyase</keyword>
<evidence type="ECO:0000256" key="2">
    <source>
        <dbReference type="ARBA" id="ARBA00010037"/>
    </source>
</evidence>
<evidence type="ECO:0000256" key="8">
    <source>
        <dbReference type="HAMAP-Rule" id="MF_01677"/>
    </source>
</evidence>
<dbReference type="GO" id="GO:0005829">
    <property type="term" value="C:cytosol"/>
    <property type="evidence" value="ECO:0007669"/>
    <property type="project" value="TreeGrafter"/>
</dbReference>
<evidence type="ECO:0000256" key="7">
    <source>
        <dbReference type="ARBA" id="ARBA00023239"/>
    </source>
</evidence>
<dbReference type="Gene3D" id="3.40.225.10">
    <property type="entry name" value="Class II aldolase/adducin N-terminal domain"/>
    <property type="match status" value="1"/>
</dbReference>
<dbReference type="GO" id="GO:0008742">
    <property type="term" value="F:L-ribulose-phosphate 4-epimerase activity"/>
    <property type="evidence" value="ECO:0007669"/>
    <property type="project" value="UniProtKB-EC"/>
</dbReference>
<dbReference type="PATRIC" id="fig|1123269.5.peg.4809"/>
<comment type="pathway">
    <text evidence="8">Amino-acid biosynthesis; L-methionine biosynthesis via salvage pathway; L-methionine from S-methyl-5-thio-alpha-D-ribose 1-phosphate: step 2/6.</text>
</comment>
<dbReference type="RefSeq" id="WP_025294626.1">
    <property type="nucleotide sequence ID" value="NZ_CP006644.1"/>
</dbReference>
<dbReference type="GO" id="GO:0046570">
    <property type="term" value="F:methylthioribulose 1-phosphate dehydratase activity"/>
    <property type="evidence" value="ECO:0007669"/>
    <property type="project" value="UniProtKB-UniRule"/>
</dbReference>
<name>W0AJ03_9SPHN</name>
<evidence type="ECO:0000256" key="5">
    <source>
        <dbReference type="ARBA" id="ARBA00022833"/>
    </source>
</evidence>
<sequence length="208" mass="22278">MLCPDLEQATAAIIAVGRAFDARNWAPATSGNYSIRLADGRVAITVSGRHKGRLTSDDVMTVDLDGRALDGKKPSAETALHAMLYRRFPEVGSVLHSHSPASVGMTRALRGATGWTVAGHELMKAWPGVGTHDHAVTLPIVDNSQDMAVIAAAIDPLLVAAGDPPAYFIRGHGLYGWGRDIAEAERVVEATEWLIEAERAERAFRSMA</sequence>
<dbReference type="EMBL" id="CP006644">
    <property type="protein sequence ID" value="AHE56517.1"/>
    <property type="molecule type" value="Genomic_DNA"/>
</dbReference>
<organism evidence="10 11">
    <name type="scientific">Sphingomonas sanxanigenens DSM 19645 = NX02</name>
    <dbReference type="NCBI Taxonomy" id="1123269"/>
    <lineage>
        <taxon>Bacteria</taxon>
        <taxon>Pseudomonadati</taxon>
        <taxon>Pseudomonadota</taxon>
        <taxon>Alphaproteobacteria</taxon>
        <taxon>Sphingomonadales</taxon>
        <taxon>Sphingomonadaceae</taxon>
        <taxon>Sphingomonas</taxon>
    </lineage>
</organism>
<dbReference type="PANTHER" id="PTHR22789">
    <property type="entry name" value="FUCULOSE PHOSPHATE ALDOLASE"/>
    <property type="match status" value="1"/>
</dbReference>
<keyword evidence="5 8" id="KW-0862">Zinc</keyword>
<dbReference type="GO" id="GO:0019323">
    <property type="term" value="P:pentose catabolic process"/>
    <property type="evidence" value="ECO:0007669"/>
    <property type="project" value="TreeGrafter"/>
</dbReference>
<evidence type="ECO:0000313" key="11">
    <source>
        <dbReference type="Proteomes" id="UP000018851"/>
    </source>
</evidence>
<dbReference type="UniPathway" id="UPA00904">
    <property type="reaction ID" value="UER00875"/>
</dbReference>
<dbReference type="GO" id="GO:0008270">
    <property type="term" value="F:zinc ion binding"/>
    <property type="evidence" value="ECO:0007669"/>
    <property type="project" value="UniProtKB-UniRule"/>
</dbReference>
<dbReference type="OrthoDB" id="5500703at2"/>
<dbReference type="InterPro" id="IPR050197">
    <property type="entry name" value="Aldolase_class_II_sugar_metab"/>
</dbReference>
<protein>
    <recommendedName>
        <fullName evidence="8">Methylthioribulose-1-phosphate dehydratase</fullName>
        <shortName evidence="8">MTRu-1-P dehydratase</shortName>
        <ecNumber evidence="8">4.2.1.109</ecNumber>
    </recommendedName>
</protein>
<dbReference type="Pfam" id="PF00596">
    <property type="entry name" value="Aldolase_II"/>
    <property type="match status" value="1"/>
</dbReference>
<keyword evidence="11" id="KW-1185">Reference proteome</keyword>
<comment type="similarity">
    <text evidence="2">Belongs to the aldolase class II family. AraD/FucA subfamily.</text>
</comment>
<gene>
    <name evidence="8" type="primary">mtnB</name>
    <name evidence="10" type="ORF">NX02_24550</name>
</gene>
<comment type="similarity">
    <text evidence="8">Belongs to the aldolase class II family. MtnB subfamily.</text>
</comment>
<reference evidence="10 11" key="1">
    <citation type="submission" date="2013-07" db="EMBL/GenBank/DDBJ databases">
        <title>Completed genome of Sphingomonas sanxanigenens NX02.</title>
        <authorList>
            <person name="Ma T."/>
            <person name="Huang H."/>
            <person name="Wu M."/>
            <person name="Li X."/>
            <person name="Li G."/>
        </authorList>
    </citation>
    <scope>NUCLEOTIDE SEQUENCE [LARGE SCALE GENOMIC DNA]</scope>
    <source>
        <strain evidence="10 11">NX02</strain>
    </source>
</reference>
<dbReference type="KEGG" id="ssan:NX02_24550"/>
<keyword evidence="6 8" id="KW-0486">Methionine biosynthesis</keyword>
<comment type="catalytic activity">
    <reaction evidence="1">
        <text>L-ribulose 5-phosphate = D-xylulose 5-phosphate</text>
        <dbReference type="Rhea" id="RHEA:22368"/>
        <dbReference type="ChEBI" id="CHEBI:57737"/>
        <dbReference type="ChEBI" id="CHEBI:58226"/>
        <dbReference type="EC" id="5.1.3.4"/>
    </reaction>
</comment>
<dbReference type="InterPro" id="IPR017714">
    <property type="entry name" value="MethylthioRu-1-P_deHdtase_MtnB"/>
</dbReference>
<evidence type="ECO:0000256" key="3">
    <source>
        <dbReference type="ARBA" id="ARBA00022605"/>
    </source>
</evidence>
<dbReference type="InterPro" id="IPR036409">
    <property type="entry name" value="Aldolase_II/adducin_N_sf"/>
</dbReference>
<dbReference type="AlphaFoldDB" id="W0AJ03"/>
<dbReference type="EC" id="4.2.1.109" evidence="8"/>
<dbReference type="InterPro" id="IPR001303">
    <property type="entry name" value="Aldolase_II/adducin_N"/>
</dbReference>
<dbReference type="eggNOG" id="COG0235">
    <property type="taxonomic scope" value="Bacteria"/>
</dbReference>
<proteinExistence type="inferred from homology"/>
<evidence type="ECO:0000256" key="4">
    <source>
        <dbReference type="ARBA" id="ARBA00022723"/>
    </source>
</evidence>
<dbReference type="SMART" id="SM01007">
    <property type="entry name" value="Aldolase_II"/>
    <property type="match status" value="1"/>
</dbReference>
<keyword evidence="4 8" id="KW-0479">Metal-binding</keyword>
<dbReference type="GO" id="GO:0019509">
    <property type="term" value="P:L-methionine salvage from methylthioadenosine"/>
    <property type="evidence" value="ECO:0007669"/>
    <property type="project" value="UniProtKB-UniRule"/>
</dbReference>
<keyword evidence="3 8" id="KW-0028">Amino-acid biosynthesis</keyword>
<comment type="cofactor">
    <cofactor evidence="8">
        <name>Zn(2+)</name>
        <dbReference type="ChEBI" id="CHEBI:29105"/>
    </cofactor>
    <text evidence="8">Binds 1 zinc ion per subunit.</text>
</comment>
<feature type="binding site" evidence="8">
    <location>
        <position position="96"/>
    </location>
    <ligand>
        <name>Zn(2+)</name>
        <dbReference type="ChEBI" id="CHEBI:29105"/>
    </ligand>
</feature>
<dbReference type="HAMAP" id="MF_01677">
    <property type="entry name" value="Salvage_MtnB"/>
    <property type="match status" value="1"/>
</dbReference>
<comment type="catalytic activity">
    <reaction evidence="8">
        <text>5-(methylsulfanyl)-D-ribulose 1-phosphate = 5-methylsulfanyl-2,3-dioxopentyl phosphate + H2O</text>
        <dbReference type="Rhea" id="RHEA:15549"/>
        <dbReference type="ChEBI" id="CHEBI:15377"/>
        <dbReference type="ChEBI" id="CHEBI:58548"/>
        <dbReference type="ChEBI" id="CHEBI:58828"/>
        <dbReference type="EC" id="4.2.1.109"/>
    </reaction>
</comment>
<feature type="domain" description="Class II aldolase/adducin N-terminal" evidence="9">
    <location>
        <begin position="11"/>
        <end position="199"/>
    </location>
</feature>
<dbReference type="PANTHER" id="PTHR22789:SF8">
    <property type="entry name" value="L-RIBULOSE-5-PHOSPHATE 4-EPIMERASE SGBE"/>
    <property type="match status" value="1"/>
</dbReference>
<evidence type="ECO:0000259" key="9">
    <source>
        <dbReference type="SMART" id="SM01007"/>
    </source>
</evidence>
<dbReference type="GO" id="GO:0016832">
    <property type="term" value="F:aldehyde-lyase activity"/>
    <property type="evidence" value="ECO:0007669"/>
    <property type="project" value="TreeGrafter"/>
</dbReference>
<evidence type="ECO:0000256" key="1">
    <source>
        <dbReference type="ARBA" id="ARBA00001726"/>
    </source>
</evidence>
<comment type="function">
    <text evidence="8">Catalyzes the dehydration of methylthioribulose-1-phosphate (MTRu-1-P) into 2,3-diketo-5-methylthiopentyl-1-phosphate (DK-MTP-1-P).</text>
</comment>
<dbReference type="HOGENOM" id="CLU_006033_4_1_5"/>
<dbReference type="NCBIfam" id="TIGR03328">
    <property type="entry name" value="salvage_mtnB"/>
    <property type="match status" value="1"/>
</dbReference>
<dbReference type="Proteomes" id="UP000018851">
    <property type="component" value="Chromosome"/>
</dbReference>
<dbReference type="STRING" id="1123269.NX02_24550"/>
<accession>W0AJ03</accession>